<proteinExistence type="predicted"/>
<evidence type="ECO:0008006" key="2">
    <source>
        <dbReference type="Google" id="ProtNLM"/>
    </source>
</evidence>
<reference evidence="1" key="1">
    <citation type="journal article" date="2014" name="Front. Microbiol.">
        <title>High frequency of phylogenetically diverse reductive dehalogenase-homologous genes in deep subseafloor sedimentary metagenomes.</title>
        <authorList>
            <person name="Kawai M."/>
            <person name="Futagami T."/>
            <person name="Toyoda A."/>
            <person name="Takaki Y."/>
            <person name="Nishi S."/>
            <person name="Hori S."/>
            <person name="Arai W."/>
            <person name="Tsubouchi T."/>
            <person name="Morono Y."/>
            <person name="Uchiyama I."/>
            <person name="Ito T."/>
            <person name="Fujiyama A."/>
            <person name="Inagaki F."/>
            <person name="Takami H."/>
        </authorList>
    </citation>
    <scope>NUCLEOTIDE SEQUENCE</scope>
    <source>
        <strain evidence="1">Expedition CK06-06</strain>
    </source>
</reference>
<name>X1T988_9ZZZZ</name>
<dbReference type="AlphaFoldDB" id="X1T988"/>
<dbReference type="SUPFAM" id="SSF52833">
    <property type="entry name" value="Thioredoxin-like"/>
    <property type="match status" value="1"/>
</dbReference>
<evidence type="ECO:0000313" key="1">
    <source>
        <dbReference type="EMBL" id="GAI76549.1"/>
    </source>
</evidence>
<comment type="caution">
    <text evidence="1">The sequence shown here is derived from an EMBL/GenBank/DDBJ whole genome shotgun (WGS) entry which is preliminary data.</text>
</comment>
<gene>
    <name evidence="1" type="ORF">S12H4_11529</name>
</gene>
<dbReference type="Gene3D" id="3.40.30.10">
    <property type="entry name" value="Glutaredoxin"/>
    <property type="match status" value="1"/>
</dbReference>
<dbReference type="InterPro" id="IPR036249">
    <property type="entry name" value="Thioredoxin-like_sf"/>
</dbReference>
<feature type="non-terminal residue" evidence="1">
    <location>
        <position position="83"/>
    </location>
</feature>
<accession>X1T988</accession>
<dbReference type="CDD" id="cd01659">
    <property type="entry name" value="TRX_superfamily"/>
    <property type="match status" value="1"/>
</dbReference>
<protein>
    <recommendedName>
        <fullName evidence="2">Thioredoxin-like fold domain-containing protein</fullName>
    </recommendedName>
</protein>
<organism evidence="1">
    <name type="scientific">marine sediment metagenome</name>
    <dbReference type="NCBI Taxonomy" id="412755"/>
    <lineage>
        <taxon>unclassified sequences</taxon>
        <taxon>metagenomes</taxon>
        <taxon>ecological metagenomes</taxon>
    </lineage>
</organism>
<dbReference type="EMBL" id="BARW01005199">
    <property type="protein sequence ID" value="GAI76549.1"/>
    <property type="molecule type" value="Genomic_DNA"/>
</dbReference>
<sequence>MCGKKMNLVLFTGNDCDPCTKVEEAFKKRYKEELASGEADIVNLDEEEDAQQFWMENDLPLAPTMVVVSDQKKLITILDPKEL</sequence>